<dbReference type="PANTHER" id="PTHR24120:SF4">
    <property type="entry name" value="GH07239P"/>
    <property type="match status" value="1"/>
</dbReference>
<evidence type="ECO:0000313" key="1">
    <source>
        <dbReference type="EMBL" id="CAI9929564.1"/>
    </source>
</evidence>
<gene>
    <name evidence="2" type="ORF">HINF_LOCUS12678</name>
    <name evidence="1" type="ORF">HINF_LOCUS17209</name>
</gene>
<sequence length="309" mass="34916">MIYTPNKLNPLHFALSFGNIEASQLLFDQFWEQISDNNFTPLHAALLGDLHQIVDIIHEKSGKQQEIITKFGNSALMFAAQSNSSYLNNYLSTITLQNLQGTTALHISVKNGHFQQKLLQEARIQDNNGFSALHYAAQINNQMAICNLVDKEGDLVNEKGDTALVIACKYQQPYNLLLNQTMIKNNLGQFALLIAIQNKLPITALLEEKSLRGRLQETPLMVAAQCANEQAVNMLISEQKQLRDINGCAASMYALQNGHYNIFKQIFKEEADLSLCFRCNSICQELKCEQTILDLINRTQRKLQQQLLE</sequence>
<protein>
    <submittedName>
        <fullName evidence="1">Ankyrin repeat protein 2</fullName>
    </submittedName>
    <submittedName>
        <fullName evidence="2">Ankyrin_repeat protein 2</fullName>
    </submittedName>
</protein>
<keyword evidence="3" id="KW-1185">Reference proteome</keyword>
<dbReference type="EMBL" id="CATOUU010000440">
    <property type="protein sequence ID" value="CAI9929564.1"/>
    <property type="molecule type" value="Genomic_DNA"/>
</dbReference>
<evidence type="ECO:0000313" key="3">
    <source>
        <dbReference type="Proteomes" id="UP001642409"/>
    </source>
</evidence>
<dbReference type="Pfam" id="PF12796">
    <property type="entry name" value="Ank_2"/>
    <property type="match status" value="2"/>
</dbReference>
<dbReference type="InterPro" id="IPR036770">
    <property type="entry name" value="Ankyrin_rpt-contain_sf"/>
</dbReference>
<organism evidence="1">
    <name type="scientific">Hexamita inflata</name>
    <dbReference type="NCBI Taxonomy" id="28002"/>
    <lineage>
        <taxon>Eukaryota</taxon>
        <taxon>Metamonada</taxon>
        <taxon>Diplomonadida</taxon>
        <taxon>Hexamitidae</taxon>
        <taxon>Hexamitinae</taxon>
        <taxon>Hexamita</taxon>
    </lineage>
</organism>
<dbReference type="AlphaFoldDB" id="A0AA86P0F8"/>
<dbReference type="InterPro" id="IPR002110">
    <property type="entry name" value="Ankyrin_rpt"/>
</dbReference>
<reference evidence="2 3" key="2">
    <citation type="submission" date="2024-07" db="EMBL/GenBank/DDBJ databases">
        <authorList>
            <person name="Akdeniz Z."/>
        </authorList>
    </citation>
    <scope>NUCLEOTIDE SEQUENCE [LARGE SCALE GENOMIC DNA]</scope>
</reference>
<dbReference type="PANTHER" id="PTHR24120">
    <property type="entry name" value="GH07239P"/>
    <property type="match status" value="1"/>
</dbReference>
<reference evidence="1" key="1">
    <citation type="submission" date="2023-06" db="EMBL/GenBank/DDBJ databases">
        <authorList>
            <person name="Kurt Z."/>
        </authorList>
    </citation>
    <scope>NUCLEOTIDE SEQUENCE</scope>
</reference>
<name>A0AA86P0F8_9EUKA</name>
<dbReference type="SMART" id="SM00248">
    <property type="entry name" value="ANK"/>
    <property type="match status" value="5"/>
</dbReference>
<comment type="caution">
    <text evidence="1">The sequence shown here is derived from an EMBL/GenBank/DDBJ whole genome shotgun (WGS) entry which is preliminary data.</text>
</comment>
<dbReference type="EMBL" id="CAXDID020000029">
    <property type="protein sequence ID" value="CAL5992642.1"/>
    <property type="molecule type" value="Genomic_DNA"/>
</dbReference>
<dbReference type="SUPFAM" id="SSF48403">
    <property type="entry name" value="Ankyrin repeat"/>
    <property type="match status" value="1"/>
</dbReference>
<evidence type="ECO:0000313" key="2">
    <source>
        <dbReference type="EMBL" id="CAL5992642.1"/>
    </source>
</evidence>
<dbReference type="Gene3D" id="1.25.40.20">
    <property type="entry name" value="Ankyrin repeat-containing domain"/>
    <property type="match status" value="2"/>
</dbReference>
<accession>A0AA86P0F8</accession>
<proteinExistence type="predicted"/>
<dbReference type="Proteomes" id="UP001642409">
    <property type="component" value="Unassembled WGS sequence"/>
</dbReference>